<organism evidence="3 4">
    <name type="scientific">Oceanipulchritudo coccoides</name>
    <dbReference type="NCBI Taxonomy" id="2706888"/>
    <lineage>
        <taxon>Bacteria</taxon>
        <taxon>Pseudomonadati</taxon>
        <taxon>Verrucomicrobiota</taxon>
        <taxon>Opitutia</taxon>
        <taxon>Puniceicoccales</taxon>
        <taxon>Oceanipulchritudinaceae</taxon>
        <taxon>Oceanipulchritudo</taxon>
    </lineage>
</organism>
<accession>A0A6B2M364</accession>
<reference evidence="3 4" key="1">
    <citation type="submission" date="2020-02" db="EMBL/GenBank/DDBJ databases">
        <title>Albibacoteraceae fam. nov., the first described family within the subdivision 4 Verrucomicrobia.</title>
        <authorList>
            <person name="Xi F."/>
        </authorList>
    </citation>
    <scope>NUCLEOTIDE SEQUENCE [LARGE SCALE GENOMIC DNA]</scope>
    <source>
        <strain evidence="3 4">CK1056</strain>
    </source>
</reference>
<protein>
    <recommendedName>
        <fullName evidence="5">SAM-dependent methyltransferase</fullName>
    </recommendedName>
</protein>
<dbReference type="GO" id="GO:0035243">
    <property type="term" value="F:protein-arginine omega-N symmetric methyltransferase activity"/>
    <property type="evidence" value="ECO:0007669"/>
    <property type="project" value="TreeGrafter"/>
</dbReference>
<dbReference type="Pfam" id="PF02636">
    <property type="entry name" value="Methyltransf_28"/>
    <property type="match status" value="1"/>
</dbReference>
<evidence type="ECO:0000256" key="1">
    <source>
        <dbReference type="ARBA" id="ARBA00022603"/>
    </source>
</evidence>
<gene>
    <name evidence="3" type="ORF">G0Q06_08650</name>
</gene>
<comment type="caution">
    <text evidence="3">The sequence shown here is derived from an EMBL/GenBank/DDBJ whole genome shotgun (WGS) entry which is preliminary data.</text>
</comment>
<dbReference type="InterPro" id="IPR003788">
    <property type="entry name" value="NDUFAF7"/>
</dbReference>
<dbReference type="Proteomes" id="UP000478417">
    <property type="component" value="Unassembled WGS sequence"/>
</dbReference>
<evidence type="ECO:0000313" key="3">
    <source>
        <dbReference type="EMBL" id="NDV62517.1"/>
    </source>
</evidence>
<name>A0A6B2M364_9BACT</name>
<evidence type="ECO:0008006" key="5">
    <source>
        <dbReference type="Google" id="ProtNLM"/>
    </source>
</evidence>
<dbReference type="PANTHER" id="PTHR12049">
    <property type="entry name" value="PROTEIN ARGININE METHYLTRANSFERASE NDUFAF7, MITOCHONDRIAL"/>
    <property type="match status" value="1"/>
</dbReference>
<dbReference type="EMBL" id="JAAGNX010000002">
    <property type="protein sequence ID" value="NDV62517.1"/>
    <property type="molecule type" value="Genomic_DNA"/>
</dbReference>
<sequence length="332" mass="37537">MDPPPSNSISPAMLGALQERADAGGGIIPLESFIECALYLPHEGYYTSDRKRVGMSGETDFYTSTSMGPLFAKLIIAAIKDLVDMELSNLQFIEIGPESKGGLLGSIENPPFKQCMQIRKEDPLEFESPCVVYSNELFDAQPFRRFVRKGKSWKEAGVKIQEGQFELILSEPFHTPPDLPTKAPDGYTIDWPSAAHALMEKICQSPWKGLFLALDYGLDRSTILAERPDGTARSYSRHRMGNDLLCDPGRQDITCHLVWDEMTDILRHWEFEEIQLQKQEAFFMHHSERLITQIVAASPPGFSREKQTLMQLLHPDNMGHKFQALHARRGKI</sequence>
<dbReference type="AlphaFoldDB" id="A0A6B2M364"/>
<dbReference type="RefSeq" id="WP_163964491.1">
    <property type="nucleotide sequence ID" value="NZ_JAAGNX010000002.1"/>
</dbReference>
<evidence type="ECO:0000313" key="4">
    <source>
        <dbReference type="Proteomes" id="UP000478417"/>
    </source>
</evidence>
<dbReference type="GO" id="GO:0032259">
    <property type="term" value="P:methylation"/>
    <property type="evidence" value="ECO:0007669"/>
    <property type="project" value="UniProtKB-KW"/>
</dbReference>
<evidence type="ECO:0000256" key="2">
    <source>
        <dbReference type="ARBA" id="ARBA00022679"/>
    </source>
</evidence>
<proteinExistence type="predicted"/>
<keyword evidence="1" id="KW-0489">Methyltransferase</keyword>
<dbReference type="PANTHER" id="PTHR12049:SF7">
    <property type="entry name" value="PROTEIN ARGININE METHYLTRANSFERASE NDUFAF7, MITOCHONDRIAL"/>
    <property type="match status" value="1"/>
</dbReference>
<keyword evidence="2" id="KW-0808">Transferase</keyword>
<dbReference type="Gene3D" id="3.40.50.12710">
    <property type="match status" value="2"/>
</dbReference>
<dbReference type="InterPro" id="IPR038375">
    <property type="entry name" value="NDUFAF7_sf"/>
</dbReference>
<dbReference type="InterPro" id="IPR029063">
    <property type="entry name" value="SAM-dependent_MTases_sf"/>
</dbReference>
<keyword evidence="4" id="KW-1185">Reference proteome</keyword>
<dbReference type="SUPFAM" id="SSF53335">
    <property type="entry name" value="S-adenosyl-L-methionine-dependent methyltransferases"/>
    <property type="match status" value="1"/>
</dbReference>